<evidence type="ECO:0000256" key="1">
    <source>
        <dbReference type="SAM" id="Phobius"/>
    </source>
</evidence>
<accession>A0ABD8A7V9</accession>
<keyword evidence="1" id="KW-0472">Membrane</keyword>
<dbReference type="AlphaFoldDB" id="A0ABD8A7V9"/>
<dbReference type="Proteomes" id="UP001626603">
    <property type="component" value="Chromosome"/>
</dbReference>
<sequence length="256" mass="27961">MQAQSLIISILVVTLSGALKLQFAYGFLGEHVPLTEFAAAALIAYSAYAFDRGVENKEDEKRGSRFRKALLVTAGIAMIGTFVLYPNPALLIPFLVAYLYAKGIGGHRLKGSSGMKNCIVALTWSLGILIFLGAVTLPIVLICLFFFCKSFVNTVIYDVRDVDKDKMAGIITIPTLLSRPQVTTLLLGISLSAHIVVFGAYFTGCIAGIDVLLISLVHSAFYIVAYCNQFEMLRNALVDGEWILYSGYTILRDLVL</sequence>
<keyword evidence="1" id="KW-0812">Transmembrane</keyword>
<gene>
    <name evidence="2" type="ORF">R6Y95_09055</name>
</gene>
<feature type="transmembrane region" description="Helical" evidence="1">
    <location>
        <begin position="34"/>
        <end position="50"/>
    </location>
</feature>
<name>A0ABD8A7V9_9EURY</name>
<evidence type="ECO:0000313" key="2">
    <source>
        <dbReference type="EMBL" id="WOX55606.1"/>
    </source>
</evidence>
<reference evidence="2 3" key="1">
    <citation type="submission" date="2023-10" db="EMBL/GenBank/DDBJ databases">
        <title>The complete genome sequence of Methanoculleus palmolei DSM 4273.</title>
        <authorList>
            <person name="Lai S.-J."/>
            <person name="You Y.-T."/>
            <person name="Chen S.-C."/>
        </authorList>
    </citation>
    <scope>NUCLEOTIDE SEQUENCE [LARGE SCALE GENOMIC DNA]</scope>
    <source>
        <strain evidence="2 3">DSM 4273</strain>
    </source>
</reference>
<feature type="transmembrane region" description="Helical" evidence="1">
    <location>
        <begin position="70"/>
        <end position="101"/>
    </location>
</feature>
<dbReference type="EMBL" id="CP137641">
    <property type="protein sequence ID" value="WOX55606.1"/>
    <property type="molecule type" value="Genomic_DNA"/>
</dbReference>
<keyword evidence="3" id="KW-1185">Reference proteome</keyword>
<evidence type="ECO:0000313" key="3">
    <source>
        <dbReference type="Proteomes" id="UP001626603"/>
    </source>
</evidence>
<keyword evidence="1" id="KW-1133">Transmembrane helix</keyword>
<feature type="transmembrane region" description="Helical" evidence="1">
    <location>
        <begin position="121"/>
        <end position="147"/>
    </location>
</feature>
<proteinExistence type="predicted"/>
<evidence type="ECO:0008006" key="4">
    <source>
        <dbReference type="Google" id="ProtNLM"/>
    </source>
</evidence>
<protein>
    <recommendedName>
        <fullName evidence="4">UbiA prenyltransferase</fullName>
    </recommendedName>
</protein>
<organism evidence="2 3">
    <name type="scientific">Methanoculleus palmolei</name>
    <dbReference type="NCBI Taxonomy" id="72612"/>
    <lineage>
        <taxon>Archaea</taxon>
        <taxon>Methanobacteriati</taxon>
        <taxon>Methanobacteriota</taxon>
        <taxon>Stenosarchaea group</taxon>
        <taxon>Methanomicrobia</taxon>
        <taxon>Methanomicrobiales</taxon>
        <taxon>Methanomicrobiaceae</taxon>
        <taxon>Methanoculleus</taxon>
    </lineage>
</organism>